<feature type="binding site" evidence="4">
    <location>
        <position position="58"/>
    </location>
    <ligand>
        <name>substrate</name>
    </ligand>
</feature>
<dbReference type="EMBL" id="JTHE03000044">
    <property type="protein sequence ID" value="MCM1982684.1"/>
    <property type="molecule type" value="Genomic_DNA"/>
</dbReference>
<keyword evidence="5" id="KW-0479">Metal-binding</keyword>
<dbReference type="InterPro" id="IPR037171">
    <property type="entry name" value="NagB/RpiA_transferase-like"/>
</dbReference>
<dbReference type="PIRSF" id="PIRSF006806">
    <property type="entry name" value="FTHF_cligase"/>
    <property type="match status" value="1"/>
</dbReference>
<evidence type="ECO:0000256" key="1">
    <source>
        <dbReference type="ARBA" id="ARBA00010638"/>
    </source>
</evidence>
<dbReference type="PANTHER" id="PTHR23407">
    <property type="entry name" value="ATPASE INHIBITOR/5-FORMYLTETRAHYDROFOLATE CYCLO-LIGASE"/>
    <property type="match status" value="1"/>
</dbReference>
<gene>
    <name evidence="6" type="ORF">QQ91_0007580</name>
</gene>
<dbReference type="PANTHER" id="PTHR23407:SF1">
    <property type="entry name" value="5-FORMYLTETRAHYDROFOLATE CYCLO-LIGASE"/>
    <property type="match status" value="1"/>
</dbReference>
<comment type="similarity">
    <text evidence="1 5">Belongs to the 5-formyltetrahydrofolate cyclo-ligase family.</text>
</comment>
<reference evidence="6 7" key="1">
    <citation type="journal article" date="2015" name="Genome Announc.">
        <title>Draft Genome Sequence of Filamentous Marine Cyanobacterium Lyngbya confervoides Strain BDU141951.</title>
        <authorList>
            <person name="Chandrababunaidu M.M."/>
            <person name="Sen D."/>
            <person name="Tripathy S."/>
        </authorList>
    </citation>
    <scope>NUCLEOTIDE SEQUENCE [LARGE SCALE GENOMIC DNA]</scope>
    <source>
        <strain evidence="6 7">BDU141951</strain>
    </source>
</reference>
<proteinExistence type="inferred from homology"/>
<keyword evidence="6" id="KW-0436">Ligase</keyword>
<dbReference type="GO" id="GO:0046872">
    <property type="term" value="F:metal ion binding"/>
    <property type="evidence" value="ECO:0007669"/>
    <property type="project" value="UniProtKB-KW"/>
</dbReference>
<accession>A0ABD4T2D8</accession>
<dbReference type="RefSeq" id="WP_166274604.1">
    <property type="nucleotide sequence ID" value="NZ_JTHE03000044.1"/>
</dbReference>
<comment type="cofactor">
    <cofactor evidence="5">
        <name>Mg(2+)</name>
        <dbReference type="ChEBI" id="CHEBI:18420"/>
    </cofactor>
</comment>
<dbReference type="GO" id="GO:0030272">
    <property type="term" value="F:5-formyltetrahydrofolate cyclo-ligase activity"/>
    <property type="evidence" value="ECO:0007669"/>
    <property type="project" value="UniProtKB-EC"/>
</dbReference>
<keyword evidence="2 4" id="KW-0547">Nucleotide-binding</keyword>
<protein>
    <recommendedName>
        <fullName evidence="5">5-formyltetrahydrofolate cyclo-ligase</fullName>
        <ecNumber evidence="5">6.3.3.2</ecNumber>
    </recommendedName>
</protein>
<keyword evidence="3 4" id="KW-0067">ATP-binding</keyword>
<dbReference type="AlphaFoldDB" id="A0ABD4T2D8"/>
<evidence type="ECO:0000256" key="5">
    <source>
        <dbReference type="RuleBase" id="RU361279"/>
    </source>
</evidence>
<dbReference type="NCBIfam" id="TIGR02727">
    <property type="entry name" value="MTHFS_bact"/>
    <property type="match status" value="1"/>
</dbReference>
<comment type="caution">
    <text evidence="6">The sequence shown here is derived from an EMBL/GenBank/DDBJ whole genome shotgun (WGS) entry which is preliminary data.</text>
</comment>
<evidence type="ECO:0000313" key="6">
    <source>
        <dbReference type="EMBL" id="MCM1982684.1"/>
    </source>
</evidence>
<dbReference type="EC" id="6.3.3.2" evidence="5"/>
<dbReference type="SUPFAM" id="SSF100950">
    <property type="entry name" value="NagB/RpiA/CoA transferase-like"/>
    <property type="match status" value="1"/>
</dbReference>
<dbReference type="Gene3D" id="3.40.50.10420">
    <property type="entry name" value="NagB/RpiA/CoA transferase-like"/>
    <property type="match status" value="1"/>
</dbReference>
<dbReference type="InterPro" id="IPR024185">
    <property type="entry name" value="FTHF_cligase-like_sf"/>
</dbReference>
<dbReference type="Pfam" id="PF01812">
    <property type="entry name" value="5-FTHF_cyc-lig"/>
    <property type="match status" value="1"/>
</dbReference>
<feature type="binding site" evidence="4">
    <location>
        <begin position="131"/>
        <end position="139"/>
    </location>
    <ligand>
        <name>ATP</name>
        <dbReference type="ChEBI" id="CHEBI:30616"/>
    </ligand>
</feature>
<dbReference type="Proteomes" id="UP000031561">
    <property type="component" value="Unassembled WGS sequence"/>
</dbReference>
<evidence type="ECO:0000256" key="3">
    <source>
        <dbReference type="ARBA" id="ARBA00022840"/>
    </source>
</evidence>
<evidence type="ECO:0000256" key="2">
    <source>
        <dbReference type="ARBA" id="ARBA00022741"/>
    </source>
</evidence>
<comment type="catalytic activity">
    <reaction evidence="5">
        <text>(6S)-5-formyl-5,6,7,8-tetrahydrofolate + ATP = (6R)-5,10-methenyltetrahydrofolate + ADP + phosphate</text>
        <dbReference type="Rhea" id="RHEA:10488"/>
        <dbReference type="ChEBI" id="CHEBI:30616"/>
        <dbReference type="ChEBI" id="CHEBI:43474"/>
        <dbReference type="ChEBI" id="CHEBI:57455"/>
        <dbReference type="ChEBI" id="CHEBI:57457"/>
        <dbReference type="ChEBI" id="CHEBI:456216"/>
        <dbReference type="EC" id="6.3.3.2"/>
    </reaction>
</comment>
<feature type="binding site" evidence="4">
    <location>
        <begin position="7"/>
        <end position="11"/>
    </location>
    <ligand>
        <name>ATP</name>
        <dbReference type="ChEBI" id="CHEBI:30616"/>
    </ligand>
</feature>
<evidence type="ECO:0000313" key="7">
    <source>
        <dbReference type="Proteomes" id="UP000031561"/>
    </source>
</evidence>
<dbReference type="GO" id="GO:0005524">
    <property type="term" value="F:ATP binding"/>
    <property type="evidence" value="ECO:0007669"/>
    <property type="project" value="UniProtKB-KW"/>
</dbReference>
<dbReference type="InterPro" id="IPR002698">
    <property type="entry name" value="FTHF_cligase"/>
</dbReference>
<keyword evidence="7" id="KW-1185">Reference proteome</keyword>
<keyword evidence="5" id="KW-0460">Magnesium</keyword>
<organism evidence="6 7">
    <name type="scientific">Lyngbya confervoides BDU141951</name>
    <dbReference type="NCBI Taxonomy" id="1574623"/>
    <lineage>
        <taxon>Bacteria</taxon>
        <taxon>Bacillati</taxon>
        <taxon>Cyanobacteriota</taxon>
        <taxon>Cyanophyceae</taxon>
        <taxon>Oscillatoriophycideae</taxon>
        <taxon>Oscillatoriales</taxon>
        <taxon>Microcoleaceae</taxon>
        <taxon>Lyngbya</taxon>
    </lineage>
</organism>
<sequence length="192" mass="22207">MSQAALKKQLRQQYLQQRQAMPETVWQHKSAQICQHLSQWPIFRSARWVYAYRSFRREPSLDALLIQRPQEWGFPRCDGQQIRWHHSPQGTNPAFVINRWGLEEPGSDWPLAGRPDLILVPLVACDRRGYRLGYGGGYYDRFLTQKLAPAIGIGFDACVVNTLPVDPWDQPLDGICTESGIYRNLSQYTSHH</sequence>
<name>A0ABD4T2D8_9CYAN</name>
<evidence type="ECO:0000256" key="4">
    <source>
        <dbReference type="PIRSR" id="PIRSR006806-1"/>
    </source>
</evidence>